<dbReference type="Proteomes" id="UP001234297">
    <property type="component" value="Chromosome 2"/>
</dbReference>
<organism evidence="1 2">
    <name type="scientific">Persea americana</name>
    <name type="common">Avocado</name>
    <dbReference type="NCBI Taxonomy" id="3435"/>
    <lineage>
        <taxon>Eukaryota</taxon>
        <taxon>Viridiplantae</taxon>
        <taxon>Streptophyta</taxon>
        <taxon>Embryophyta</taxon>
        <taxon>Tracheophyta</taxon>
        <taxon>Spermatophyta</taxon>
        <taxon>Magnoliopsida</taxon>
        <taxon>Magnoliidae</taxon>
        <taxon>Laurales</taxon>
        <taxon>Lauraceae</taxon>
        <taxon>Persea</taxon>
    </lineage>
</organism>
<comment type="caution">
    <text evidence="1">The sequence shown here is derived from an EMBL/GenBank/DDBJ whole genome shotgun (WGS) entry which is preliminary data.</text>
</comment>
<accession>A0ACC2MLS8</accession>
<evidence type="ECO:0000313" key="1">
    <source>
        <dbReference type="EMBL" id="KAJ8646112.1"/>
    </source>
</evidence>
<keyword evidence="2" id="KW-1185">Reference proteome</keyword>
<gene>
    <name evidence="1" type="ORF">MRB53_007860</name>
</gene>
<name>A0ACC2MLS8_PERAE</name>
<reference evidence="1 2" key="1">
    <citation type="journal article" date="2022" name="Hortic Res">
        <title>A haplotype resolved chromosomal level avocado genome allows analysis of novel avocado genes.</title>
        <authorList>
            <person name="Nath O."/>
            <person name="Fletcher S.J."/>
            <person name="Hayward A."/>
            <person name="Shaw L.M."/>
            <person name="Masouleh A.K."/>
            <person name="Furtado A."/>
            <person name="Henry R.J."/>
            <person name="Mitter N."/>
        </authorList>
    </citation>
    <scope>NUCLEOTIDE SEQUENCE [LARGE SCALE GENOMIC DNA]</scope>
    <source>
        <strain evidence="2">cv. Hass</strain>
    </source>
</reference>
<dbReference type="EMBL" id="CM056810">
    <property type="protein sequence ID" value="KAJ8646112.1"/>
    <property type="molecule type" value="Genomic_DNA"/>
</dbReference>
<proteinExistence type="predicted"/>
<protein>
    <submittedName>
        <fullName evidence="1">Uncharacterized protein</fullName>
    </submittedName>
</protein>
<sequence length="603" mass="68552">MAAATASPSMWFPDKASSARPDQSTTSGFSNKEQKIILDSKVYYSHMRLFFFDYFVSRSSILSRASSSSYFRAFRANSREVSSNLNPPSVSQEQIDHLSYTKDFCSLIHDFPKNNRNFRLLSVLDSMLSKTHFLDSATSVLVIEGLCRLKKLNRAKAVLLDLKRKGKVSDFFLYSLVFQCMVRDGRISDVELVWNEICGPESSVRTDASDFVVYISKFGDGLEIESVCKRVLMDGGTLRQQSYVALIGALCRKDDCLLAVEVLQELKEKGFVLDDLTYIALFQSLCRNGKLSEADLILRNLVRRECSLDVCVYGSFMYGLCKSGKLREAEKLFHRLIEKGHSVNGDSPRLKMGRRVIFQLNCRGKVPQIMVYETYCRSLCSTGKVDEAELLLKEMLWKKMAPEICVYRSFIKALFRAGRSDDAIRFFDVERKKGLVQAEEIAVAVIMGLCELGRVDDARELLNEMAKDGFVPTVSVWNCVLVGYWKQGRVDEVMDLFERMDEGSCRKPDMSTTYTVMVNGFCEHKKVEQAISIYRKMIENKIPVNRAMYNAIIGQLCECGRTEEAHNYVNEMIETGHLTSYVGWKSLSDCINSSSRNNMSYGF</sequence>
<evidence type="ECO:0000313" key="2">
    <source>
        <dbReference type="Proteomes" id="UP001234297"/>
    </source>
</evidence>